<dbReference type="OrthoDB" id="9812702at2"/>
<dbReference type="STRING" id="1121316.SAMN02745207_03641"/>
<name>A0A1M5XGG5_9CLOT</name>
<dbReference type="GO" id="GO:0005840">
    <property type="term" value="C:ribosome"/>
    <property type="evidence" value="ECO:0007669"/>
    <property type="project" value="UniProtKB-KW"/>
</dbReference>
<dbReference type="InterPro" id="IPR000529">
    <property type="entry name" value="Ribosomal_bS6"/>
</dbReference>
<accession>A0A1M5XGG5</accession>
<dbReference type="SUPFAM" id="SSF54995">
    <property type="entry name" value="Ribosomal protein S6"/>
    <property type="match status" value="1"/>
</dbReference>
<organism evidence="9 10">
    <name type="scientific">Clostridium grantii DSM 8605</name>
    <dbReference type="NCBI Taxonomy" id="1121316"/>
    <lineage>
        <taxon>Bacteria</taxon>
        <taxon>Bacillati</taxon>
        <taxon>Bacillota</taxon>
        <taxon>Clostridia</taxon>
        <taxon>Eubacteriales</taxon>
        <taxon>Clostridiaceae</taxon>
        <taxon>Clostridium</taxon>
    </lineage>
</organism>
<dbReference type="RefSeq" id="WP_073340351.1">
    <property type="nucleotide sequence ID" value="NZ_FQXM01000029.1"/>
</dbReference>
<dbReference type="AlphaFoldDB" id="A0A1M5XGG5"/>
<dbReference type="GO" id="GO:0003735">
    <property type="term" value="F:structural constituent of ribosome"/>
    <property type="evidence" value="ECO:0007669"/>
    <property type="project" value="InterPro"/>
</dbReference>
<evidence type="ECO:0000256" key="8">
    <source>
        <dbReference type="HAMAP-Rule" id="MF_00360"/>
    </source>
</evidence>
<dbReference type="GO" id="GO:0006412">
    <property type="term" value="P:translation"/>
    <property type="evidence" value="ECO:0007669"/>
    <property type="project" value="UniProtKB-UniRule"/>
</dbReference>
<evidence type="ECO:0000313" key="10">
    <source>
        <dbReference type="Proteomes" id="UP000184447"/>
    </source>
</evidence>
<evidence type="ECO:0000256" key="6">
    <source>
        <dbReference type="ARBA" id="ARBA00035104"/>
    </source>
</evidence>
<keyword evidence="5 8" id="KW-0687">Ribonucleoprotein</keyword>
<comment type="similarity">
    <text evidence="1 8">Belongs to the bacterial ribosomal protein bS6 family.</text>
</comment>
<dbReference type="PANTHER" id="PTHR21011">
    <property type="entry name" value="MITOCHONDRIAL 28S RIBOSOMAL PROTEIN S6"/>
    <property type="match status" value="1"/>
</dbReference>
<dbReference type="NCBIfam" id="TIGR00166">
    <property type="entry name" value="S6"/>
    <property type="match status" value="1"/>
</dbReference>
<evidence type="ECO:0000256" key="3">
    <source>
        <dbReference type="ARBA" id="ARBA00022884"/>
    </source>
</evidence>
<dbReference type="InterPro" id="IPR035980">
    <property type="entry name" value="Ribosomal_bS6_sf"/>
</dbReference>
<gene>
    <name evidence="8" type="primary">rpsF</name>
    <name evidence="9" type="ORF">SAMN02745207_03641</name>
</gene>
<keyword evidence="3 8" id="KW-0694">RNA-binding</keyword>
<keyword evidence="4 8" id="KW-0689">Ribosomal protein</keyword>
<evidence type="ECO:0000256" key="4">
    <source>
        <dbReference type="ARBA" id="ARBA00022980"/>
    </source>
</evidence>
<protein>
    <recommendedName>
        <fullName evidence="7 8">Small ribosomal subunit protein bS6</fullName>
    </recommendedName>
</protein>
<dbReference type="FunFam" id="3.30.70.60:FF:000002">
    <property type="entry name" value="30S ribosomal protein S6"/>
    <property type="match status" value="1"/>
</dbReference>
<evidence type="ECO:0000256" key="1">
    <source>
        <dbReference type="ARBA" id="ARBA00009512"/>
    </source>
</evidence>
<dbReference type="InterPro" id="IPR014717">
    <property type="entry name" value="Transl_elong_EF1B/ribsomal_bS6"/>
</dbReference>
<reference evidence="9 10" key="1">
    <citation type="submission" date="2016-11" db="EMBL/GenBank/DDBJ databases">
        <authorList>
            <person name="Jaros S."/>
            <person name="Januszkiewicz K."/>
            <person name="Wedrychowicz H."/>
        </authorList>
    </citation>
    <scope>NUCLEOTIDE SEQUENCE [LARGE SCALE GENOMIC DNA]</scope>
    <source>
        <strain evidence="9 10">DSM 8605</strain>
    </source>
</reference>
<dbReference type="HAMAP" id="MF_00360">
    <property type="entry name" value="Ribosomal_bS6"/>
    <property type="match status" value="1"/>
</dbReference>
<dbReference type="InterPro" id="IPR020814">
    <property type="entry name" value="Ribosomal_S6_plastid/chlpt"/>
</dbReference>
<dbReference type="PANTHER" id="PTHR21011:SF1">
    <property type="entry name" value="SMALL RIBOSOMAL SUBUNIT PROTEIN BS6M"/>
    <property type="match status" value="1"/>
</dbReference>
<comment type="function">
    <text evidence="6 8">Binds together with bS18 to 16S ribosomal RNA.</text>
</comment>
<dbReference type="GO" id="GO:1990904">
    <property type="term" value="C:ribonucleoprotein complex"/>
    <property type="evidence" value="ECO:0007669"/>
    <property type="project" value="UniProtKB-KW"/>
</dbReference>
<keyword evidence="10" id="KW-1185">Reference proteome</keyword>
<keyword evidence="2 8" id="KW-0699">rRNA-binding</keyword>
<evidence type="ECO:0000256" key="5">
    <source>
        <dbReference type="ARBA" id="ARBA00023274"/>
    </source>
</evidence>
<proteinExistence type="inferred from homology"/>
<dbReference type="GO" id="GO:0070181">
    <property type="term" value="F:small ribosomal subunit rRNA binding"/>
    <property type="evidence" value="ECO:0007669"/>
    <property type="project" value="TreeGrafter"/>
</dbReference>
<evidence type="ECO:0000256" key="7">
    <source>
        <dbReference type="ARBA" id="ARBA00035294"/>
    </source>
</evidence>
<dbReference type="Proteomes" id="UP000184447">
    <property type="component" value="Unassembled WGS sequence"/>
</dbReference>
<dbReference type="EMBL" id="FQXM01000029">
    <property type="protein sequence ID" value="SHH98975.1"/>
    <property type="molecule type" value="Genomic_DNA"/>
</dbReference>
<dbReference type="GO" id="GO:0005737">
    <property type="term" value="C:cytoplasm"/>
    <property type="evidence" value="ECO:0007669"/>
    <property type="project" value="UniProtKB-ARBA"/>
</dbReference>
<dbReference type="CDD" id="cd00473">
    <property type="entry name" value="bS6"/>
    <property type="match status" value="1"/>
</dbReference>
<sequence>MNNYETLFILNASLDEETIKANIEKFKGVIEKNGGVIDNVDEWGRRKLAYPINKQNDGYYTLINFKSNPDLPKELERNYRISDAVIRFIVVNPDK</sequence>
<evidence type="ECO:0000256" key="2">
    <source>
        <dbReference type="ARBA" id="ARBA00022730"/>
    </source>
</evidence>
<dbReference type="Pfam" id="PF01250">
    <property type="entry name" value="Ribosomal_S6"/>
    <property type="match status" value="1"/>
</dbReference>
<evidence type="ECO:0000313" key="9">
    <source>
        <dbReference type="EMBL" id="SHH98975.1"/>
    </source>
</evidence>
<dbReference type="Gene3D" id="3.30.70.60">
    <property type="match status" value="1"/>
</dbReference>